<dbReference type="STRING" id="158441.A0A226EK11"/>
<evidence type="ECO:0000313" key="15">
    <source>
        <dbReference type="Proteomes" id="UP000198287"/>
    </source>
</evidence>
<feature type="domain" description="GATA-type" evidence="13">
    <location>
        <begin position="344"/>
        <end position="397"/>
    </location>
</feature>
<keyword evidence="2" id="KW-0479">Metal-binding</keyword>
<feature type="compositionally biased region" description="Low complexity" evidence="12">
    <location>
        <begin position="435"/>
        <end position="458"/>
    </location>
</feature>
<dbReference type="PROSITE" id="PS50114">
    <property type="entry name" value="GATA_ZN_FINGER_2"/>
    <property type="match status" value="2"/>
</dbReference>
<keyword evidence="5" id="KW-0862">Zinc</keyword>
<name>A0A226EK11_FOLCA</name>
<gene>
    <name evidence="14" type="ORF">Fcan01_08255</name>
</gene>
<keyword evidence="7" id="KW-0238">DNA-binding</keyword>
<comment type="caution">
    <text evidence="14">The sequence shown here is derived from an EMBL/GenBank/DDBJ whole genome shotgun (WGS) entry which is preliminary data.</text>
</comment>
<keyword evidence="10" id="KW-0539">Nucleus</keyword>
<accession>A0A226EK11</accession>
<dbReference type="FunFam" id="3.30.50.10:FF:000032">
    <property type="entry name" value="Transcription factor GATA-3"/>
    <property type="match status" value="1"/>
</dbReference>
<evidence type="ECO:0000256" key="4">
    <source>
        <dbReference type="ARBA" id="ARBA00022771"/>
    </source>
</evidence>
<sequence>MLTFDLSSPPSMCSPNFRNFNSDRFKSSAAGHFSSSSSSSQISPTASATDYYANSSSSKMNSRFAFSHHPAHSHLHQNPTPSDMTLGTSNNNNHNSGASNNSCQSNELWSTAPSAAAAAAAVLQSHHSNTHHHFGSSNSPISSATTMTTSPANSTNSTGSGGSSASSAGGGGGNAGCYSPSYLYPYGAMWRHHYDTTLTRSHHYDMTSGFCGTPNFSATALNHHAAAVAHAAHHPPSLHHHQHGAGGGSHGHMGMANLGGSATNPAVALTAAAVLDTTCFLGQGWTPAGLNEARECVNCGSISTPLWRRDGTGHYLCNACGLYHKMNGMNRPLIKPSRRMATSRRLGLCCQNCGTTTTTLWRRNNEGEPVCNACGLYFKLHGVNRPLAMRKDGIQTRKRKPKSKASALALHHHQQQQQQAAAAAQQQQVSATKALLHQSNGLNNNNNHTNNNNLNNNHLSHHHLQSPHNTHHHQLHIHSSSNNG</sequence>
<dbReference type="FunFam" id="3.30.50.10:FF:000001">
    <property type="entry name" value="GATA transcription factor (GATAd)"/>
    <property type="match status" value="1"/>
</dbReference>
<evidence type="ECO:0000256" key="11">
    <source>
        <dbReference type="PROSITE-ProRule" id="PRU00094"/>
    </source>
</evidence>
<dbReference type="PRINTS" id="PR00619">
    <property type="entry name" value="GATAZNFINGER"/>
</dbReference>
<keyword evidence="15" id="KW-1185">Reference proteome</keyword>
<comment type="subcellular location">
    <subcellularLocation>
        <location evidence="1">Nucleus</location>
    </subcellularLocation>
</comment>
<dbReference type="OrthoDB" id="2162994at2759"/>
<evidence type="ECO:0000256" key="3">
    <source>
        <dbReference type="ARBA" id="ARBA00022737"/>
    </source>
</evidence>
<reference evidence="14 15" key="1">
    <citation type="submission" date="2015-12" db="EMBL/GenBank/DDBJ databases">
        <title>The genome of Folsomia candida.</title>
        <authorList>
            <person name="Faddeeva A."/>
            <person name="Derks M.F."/>
            <person name="Anvar Y."/>
            <person name="Smit S."/>
            <person name="Van Straalen N."/>
            <person name="Roelofs D."/>
        </authorList>
    </citation>
    <scope>NUCLEOTIDE SEQUENCE [LARGE SCALE GENOMIC DNA]</scope>
    <source>
        <strain evidence="14 15">VU population</strain>
        <tissue evidence="14">Whole body</tissue>
    </source>
</reference>
<dbReference type="GO" id="GO:0005634">
    <property type="term" value="C:nucleus"/>
    <property type="evidence" value="ECO:0007669"/>
    <property type="project" value="UniProtKB-SubCell"/>
</dbReference>
<evidence type="ECO:0000256" key="8">
    <source>
        <dbReference type="ARBA" id="ARBA00023159"/>
    </source>
</evidence>
<organism evidence="14 15">
    <name type="scientific">Folsomia candida</name>
    <name type="common">Springtail</name>
    <dbReference type="NCBI Taxonomy" id="158441"/>
    <lineage>
        <taxon>Eukaryota</taxon>
        <taxon>Metazoa</taxon>
        <taxon>Ecdysozoa</taxon>
        <taxon>Arthropoda</taxon>
        <taxon>Hexapoda</taxon>
        <taxon>Collembola</taxon>
        <taxon>Entomobryomorpha</taxon>
        <taxon>Isotomoidea</taxon>
        <taxon>Isotomidae</taxon>
        <taxon>Proisotominae</taxon>
        <taxon>Folsomia</taxon>
    </lineage>
</organism>
<evidence type="ECO:0000256" key="10">
    <source>
        <dbReference type="ARBA" id="ARBA00023242"/>
    </source>
</evidence>
<evidence type="ECO:0000313" key="14">
    <source>
        <dbReference type="EMBL" id="OXA58035.1"/>
    </source>
</evidence>
<evidence type="ECO:0000256" key="7">
    <source>
        <dbReference type="ARBA" id="ARBA00023125"/>
    </source>
</evidence>
<evidence type="ECO:0000256" key="1">
    <source>
        <dbReference type="ARBA" id="ARBA00004123"/>
    </source>
</evidence>
<dbReference type="GO" id="GO:0000978">
    <property type="term" value="F:RNA polymerase II cis-regulatory region sequence-specific DNA binding"/>
    <property type="evidence" value="ECO:0007669"/>
    <property type="project" value="TreeGrafter"/>
</dbReference>
<dbReference type="InterPro" id="IPR013088">
    <property type="entry name" value="Znf_NHR/GATA"/>
</dbReference>
<feature type="region of interest" description="Disordered" evidence="12">
    <location>
        <begin position="120"/>
        <end position="171"/>
    </location>
</feature>
<dbReference type="AlphaFoldDB" id="A0A226EK11"/>
<evidence type="ECO:0000256" key="9">
    <source>
        <dbReference type="ARBA" id="ARBA00023163"/>
    </source>
</evidence>
<feature type="compositionally biased region" description="Low complexity" evidence="12">
    <location>
        <begin position="142"/>
        <end position="167"/>
    </location>
</feature>
<dbReference type="SMART" id="SM00401">
    <property type="entry name" value="ZnF_GATA"/>
    <property type="match status" value="2"/>
</dbReference>
<proteinExistence type="predicted"/>
<dbReference type="Proteomes" id="UP000198287">
    <property type="component" value="Unassembled WGS sequence"/>
</dbReference>
<evidence type="ECO:0000259" key="13">
    <source>
        <dbReference type="PROSITE" id="PS50114"/>
    </source>
</evidence>
<keyword evidence="6" id="KW-0805">Transcription regulation</keyword>
<feature type="compositionally biased region" description="Low complexity" evidence="12">
    <location>
        <begin position="415"/>
        <end position="428"/>
    </location>
</feature>
<dbReference type="GO" id="GO:0045165">
    <property type="term" value="P:cell fate commitment"/>
    <property type="evidence" value="ECO:0007669"/>
    <property type="project" value="TreeGrafter"/>
</dbReference>
<dbReference type="SUPFAM" id="SSF57716">
    <property type="entry name" value="Glucocorticoid receptor-like (DNA-binding domain)"/>
    <property type="match status" value="2"/>
</dbReference>
<feature type="region of interest" description="Disordered" evidence="12">
    <location>
        <begin position="389"/>
        <end position="484"/>
    </location>
</feature>
<keyword evidence="9" id="KW-0804">Transcription</keyword>
<feature type="domain" description="GATA-type" evidence="13">
    <location>
        <begin position="290"/>
        <end position="344"/>
    </location>
</feature>
<dbReference type="GO" id="GO:0045944">
    <property type="term" value="P:positive regulation of transcription by RNA polymerase II"/>
    <property type="evidence" value="ECO:0007669"/>
    <property type="project" value="TreeGrafter"/>
</dbReference>
<dbReference type="InterPro" id="IPR039355">
    <property type="entry name" value="Transcription_factor_GATA"/>
</dbReference>
<dbReference type="Gene3D" id="3.30.50.10">
    <property type="entry name" value="Erythroid Transcription Factor GATA-1, subunit A"/>
    <property type="match status" value="2"/>
</dbReference>
<evidence type="ECO:0000256" key="2">
    <source>
        <dbReference type="ARBA" id="ARBA00022723"/>
    </source>
</evidence>
<feature type="region of interest" description="Disordered" evidence="12">
    <location>
        <begin position="70"/>
        <end position="106"/>
    </location>
</feature>
<keyword evidence="8" id="KW-0010">Activator</keyword>
<dbReference type="GO" id="GO:0000981">
    <property type="term" value="F:DNA-binding transcription factor activity, RNA polymerase II-specific"/>
    <property type="evidence" value="ECO:0007669"/>
    <property type="project" value="TreeGrafter"/>
</dbReference>
<dbReference type="CDD" id="cd00202">
    <property type="entry name" value="ZnF_GATA"/>
    <property type="match status" value="2"/>
</dbReference>
<keyword evidence="3" id="KW-0677">Repeat</keyword>
<evidence type="ECO:0000256" key="6">
    <source>
        <dbReference type="ARBA" id="ARBA00023015"/>
    </source>
</evidence>
<feature type="compositionally biased region" description="Low complexity" evidence="12">
    <location>
        <begin position="89"/>
        <end position="102"/>
    </location>
</feature>
<feature type="compositionally biased region" description="Basic residues" evidence="12">
    <location>
        <begin position="459"/>
        <end position="476"/>
    </location>
</feature>
<evidence type="ECO:0000256" key="12">
    <source>
        <dbReference type="SAM" id="MobiDB-lite"/>
    </source>
</evidence>
<dbReference type="PROSITE" id="PS00344">
    <property type="entry name" value="GATA_ZN_FINGER_1"/>
    <property type="match status" value="2"/>
</dbReference>
<dbReference type="PANTHER" id="PTHR10071">
    <property type="entry name" value="TRANSCRIPTION FACTOR GATA FAMILY MEMBER"/>
    <property type="match status" value="1"/>
</dbReference>
<dbReference type="GO" id="GO:0008270">
    <property type="term" value="F:zinc ion binding"/>
    <property type="evidence" value="ECO:0007669"/>
    <property type="project" value="UniProtKB-KW"/>
</dbReference>
<feature type="compositionally biased region" description="Polar residues" evidence="12">
    <location>
        <begin position="76"/>
        <end position="88"/>
    </location>
</feature>
<dbReference type="Pfam" id="PF00320">
    <property type="entry name" value="GATA"/>
    <property type="match status" value="2"/>
</dbReference>
<keyword evidence="4 11" id="KW-0863">Zinc-finger</keyword>
<dbReference type="EMBL" id="LNIX01000003">
    <property type="protein sequence ID" value="OXA58035.1"/>
    <property type="molecule type" value="Genomic_DNA"/>
</dbReference>
<dbReference type="PANTHER" id="PTHR10071:SF337">
    <property type="entry name" value="GATA-BINDING FACTOR A"/>
    <property type="match status" value="1"/>
</dbReference>
<dbReference type="GO" id="GO:0000122">
    <property type="term" value="P:negative regulation of transcription by RNA polymerase II"/>
    <property type="evidence" value="ECO:0007669"/>
    <property type="project" value="TreeGrafter"/>
</dbReference>
<protein>
    <submittedName>
        <fullName evidence="14">GATA-binding factor A</fullName>
    </submittedName>
</protein>
<dbReference type="InterPro" id="IPR000679">
    <property type="entry name" value="Znf_GATA"/>
</dbReference>
<evidence type="ECO:0000256" key="5">
    <source>
        <dbReference type="ARBA" id="ARBA00022833"/>
    </source>
</evidence>